<gene>
    <name evidence="2" type="ORF">GPM918_LOCUS37124</name>
    <name evidence="3" type="ORF">SRO942_LOCUS37884</name>
</gene>
<feature type="compositionally biased region" description="Polar residues" evidence="1">
    <location>
        <begin position="26"/>
        <end position="42"/>
    </location>
</feature>
<feature type="compositionally biased region" description="Basic and acidic residues" evidence="1">
    <location>
        <begin position="8"/>
        <end position="25"/>
    </location>
</feature>
<accession>A0A815TVQ8</accession>
<evidence type="ECO:0000313" key="4">
    <source>
        <dbReference type="Proteomes" id="UP000663829"/>
    </source>
</evidence>
<sequence>MSGQDSDNYAKKLTPETKDQIKKDAQAQNKASAESSKQQGNIDDNLEKRLKNPNPP</sequence>
<dbReference type="Proteomes" id="UP000663829">
    <property type="component" value="Unassembled WGS sequence"/>
</dbReference>
<comment type="caution">
    <text evidence="2">The sequence shown here is derived from an EMBL/GenBank/DDBJ whole genome shotgun (WGS) entry which is preliminary data.</text>
</comment>
<dbReference type="EMBL" id="CAJOBC010088711">
    <property type="protein sequence ID" value="CAF4371986.1"/>
    <property type="molecule type" value="Genomic_DNA"/>
</dbReference>
<protein>
    <submittedName>
        <fullName evidence="2">Uncharacterized protein</fullName>
    </submittedName>
</protein>
<dbReference type="EMBL" id="CAJNOQ010023171">
    <property type="protein sequence ID" value="CAF1511289.1"/>
    <property type="molecule type" value="Genomic_DNA"/>
</dbReference>
<feature type="region of interest" description="Disordered" evidence="1">
    <location>
        <begin position="1"/>
        <end position="56"/>
    </location>
</feature>
<dbReference type="AlphaFoldDB" id="A0A815TVQ8"/>
<evidence type="ECO:0000313" key="3">
    <source>
        <dbReference type="EMBL" id="CAF4371986.1"/>
    </source>
</evidence>
<name>A0A815TVQ8_9BILA</name>
<feature type="non-terminal residue" evidence="2">
    <location>
        <position position="56"/>
    </location>
</feature>
<proteinExistence type="predicted"/>
<reference evidence="2" key="1">
    <citation type="submission" date="2021-02" db="EMBL/GenBank/DDBJ databases">
        <authorList>
            <person name="Nowell W R."/>
        </authorList>
    </citation>
    <scope>NUCLEOTIDE SEQUENCE</scope>
</reference>
<evidence type="ECO:0000256" key="1">
    <source>
        <dbReference type="SAM" id="MobiDB-lite"/>
    </source>
</evidence>
<keyword evidence="4" id="KW-1185">Reference proteome</keyword>
<organism evidence="2 4">
    <name type="scientific">Didymodactylos carnosus</name>
    <dbReference type="NCBI Taxonomy" id="1234261"/>
    <lineage>
        <taxon>Eukaryota</taxon>
        <taxon>Metazoa</taxon>
        <taxon>Spiralia</taxon>
        <taxon>Gnathifera</taxon>
        <taxon>Rotifera</taxon>
        <taxon>Eurotatoria</taxon>
        <taxon>Bdelloidea</taxon>
        <taxon>Philodinida</taxon>
        <taxon>Philodinidae</taxon>
        <taxon>Didymodactylos</taxon>
    </lineage>
</organism>
<evidence type="ECO:0000313" key="2">
    <source>
        <dbReference type="EMBL" id="CAF1511289.1"/>
    </source>
</evidence>
<dbReference type="Proteomes" id="UP000681722">
    <property type="component" value="Unassembled WGS sequence"/>
</dbReference>